<gene>
    <name evidence="17" type="ORF">ENS59_01430</name>
</gene>
<evidence type="ECO:0000313" key="17">
    <source>
        <dbReference type="EMBL" id="HFH28165.1"/>
    </source>
</evidence>
<dbReference type="EC" id="2.7.13.3" evidence="3"/>
<accession>A0A7C3IIF1</accession>
<dbReference type="Pfam" id="PF02518">
    <property type="entry name" value="HATPase_c"/>
    <property type="match status" value="1"/>
</dbReference>
<dbReference type="InterPro" id="IPR005467">
    <property type="entry name" value="His_kinase_dom"/>
</dbReference>
<evidence type="ECO:0000259" key="15">
    <source>
        <dbReference type="PROSITE" id="PS50109"/>
    </source>
</evidence>
<keyword evidence="8" id="KW-0547">Nucleotide-binding</keyword>
<keyword evidence="9" id="KW-0418">Kinase</keyword>
<dbReference type="SUPFAM" id="SSF158472">
    <property type="entry name" value="HAMP domain-like"/>
    <property type="match status" value="1"/>
</dbReference>
<organism evidence="17">
    <name type="scientific">Gracilinema caldarium</name>
    <dbReference type="NCBI Taxonomy" id="215591"/>
    <lineage>
        <taxon>Bacteria</taxon>
        <taxon>Pseudomonadati</taxon>
        <taxon>Spirochaetota</taxon>
        <taxon>Spirochaetia</taxon>
        <taxon>Spirochaetales</taxon>
        <taxon>Breznakiellaceae</taxon>
        <taxon>Gracilinema</taxon>
    </lineage>
</organism>
<dbReference type="PROSITE" id="PS50109">
    <property type="entry name" value="HIS_KIN"/>
    <property type="match status" value="1"/>
</dbReference>
<keyword evidence="4" id="KW-1003">Cell membrane</keyword>
<dbReference type="InterPro" id="IPR050640">
    <property type="entry name" value="Bact_2-comp_sensor_kinase"/>
</dbReference>
<dbReference type="GO" id="GO:0000155">
    <property type="term" value="F:phosphorelay sensor kinase activity"/>
    <property type="evidence" value="ECO:0007669"/>
    <property type="project" value="InterPro"/>
</dbReference>
<evidence type="ECO:0000256" key="4">
    <source>
        <dbReference type="ARBA" id="ARBA00022475"/>
    </source>
</evidence>
<dbReference type="InterPro" id="IPR036890">
    <property type="entry name" value="HATPase_C_sf"/>
</dbReference>
<evidence type="ECO:0000259" key="16">
    <source>
        <dbReference type="PROSITE" id="PS50885"/>
    </source>
</evidence>
<evidence type="ECO:0000256" key="5">
    <source>
        <dbReference type="ARBA" id="ARBA00022553"/>
    </source>
</evidence>
<dbReference type="SMART" id="SM00304">
    <property type="entry name" value="HAMP"/>
    <property type="match status" value="1"/>
</dbReference>
<dbReference type="EMBL" id="DSVL01000045">
    <property type="protein sequence ID" value="HFH28165.1"/>
    <property type="molecule type" value="Genomic_DNA"/>
</dbReference>
<name>A0A7C3IIF1_9SPIR</name>
<dbReference type="PROSITE" id="PS50885">
    <property type="entry name" value="HAMP"/>
    <property type="match status" value="1"/>
</dbReference>
<feature type="domain" description="Histidine kinase" evidence="15">
    <location>
        <begin position="381"/>
        <end position="489"/>
    </location>
</feature>
<evidence type="ECO:0000256" key="7">
    <source>
        <dbReference type="ARBA" id="ARBA00022692"/>
    </source>
</evidence>
<keyword evidence="11 14" id="KW-1133">Transmembrane helix</keyword>
<feature type="domain" description="HAMP" evidence="16">
    <location>
        <begin position="201"/>
        <end position="254"/>
    </location>
</feature>
<dbReference type="InterPro" id="IPR003594">
    <property type="entry name" value="HATPase_dom"/>
</dbReference>
<keyword evidence="12" id="KW-0902">Two-component regulatory system</keyword>
<comment type="caution">
    <text evidence="17">The sequence shown here is derived from an EMBL/GenBank/DDBJ whole genome shotgun (WGS) entry which is preliminary data.</text>
</comment>
<keyword evidence="7 14" id="KW-0812">Transmembrane</keyword>
<dbReference type="Gene3D" id="3.30.565.10">
    <property type="entry name" value="Histidine kinase-like ATPase, C-terminal domain"/>
    <property type="match status" value="1"/>
</dbReference>
<evidence type="ECO:0000256" key="14">
    <source>
        <dbReference type="SAM" id="Phobius"/>
    </source>
</evidence>
<evidence type="ECO:0000256" key="2">
    <source>
        <dbReference type="ARBA" id="ARBA00004651"/>
    </source>
</evidence>
<proteinExistence type="predicted"/>
<evidence type="ECO:0000256" key="3">
    <source>
        <dbReference type="ARBA" id="ARBA00012438"/>
    </source>
</evidence>
<feature type="transmembrane region" description="Helical" evidence="14">
    <location>
        <begin position="12"/>
        <end position="33"/>
    </location>
</feature>
<dbReference type="CDD" id="cd06225">
    <property type="entry name" value="HAMP"/>
    <property type="match status" value="1"/>
</dbReference>
<comment type="subcellular location">
    <subcellularLocation>
        <location evidence="2">Cell membrane</location>
        <topology evidence="2">Multi-pass membrane protein</topology>
    </subcellularLocation>
</comment>
<sequence>MMKHRLRNRIVLNSMVILFILSIVMIYTAIASIELSKSFDLLLQNNLVLKDIQKNLDETQNNLTAYLRAKNSESLKDYIRYASDLQVLAGKLNREIKDDQLLLLERNLAILIENYLASTDNAVQAKRGRNVSTYVSQYDEAKKIEGLIKFLLEKMNTIYLDEALTSFMGYRTNISIVLFLNLLLIMLAFLVSSIFMMRYSSILTEPLEHLSETVKAVERGDYSHNLPPYEEDDEIGTLNHAFKRMQKSIQNAFEELNKKAELEKLLLEQKMQMLDYQHKLKDAELLALQTQINPHFLYNTLSAGWQLALAEQDETTAEFLEKLAQFIRYVLKPTNRFVPISEELDCANKYIWLLKLRFAERYQFDIQVDERALVYETPALILQPLIENAITHGLHDLEQGGRVTVSVTLDEANRQILLAVADTGKGMKKEDIEEAMKAAKLDDTTEHSGIGLFNVIRRVTLSTTGRGHVAIESTEGKGSKVIMYIPMELHG</sequence>
<dbReference type="Pfam" id="PF00672">
    <property type="entry name" value="HAMP"/>
    <property type="match status" value="1"/>
</dbReference>
<dbReference type="GO" id="GO:0005886">
    <property type="term" value="C:plasma membrane"/>
    <property type="evidence" value="ECO:0007669"/>
    <property type="project" value="UniProtKB-SubCell"/>
</dbReference>
<evidence type="ECO:0000256" key="11">
    <source>
        <dbReference type="ARBA" id="ARBA00022989"/>
    </source>
</evidence>
<keyword evidence="10" id="KW-0067">ATP-binding</keyword>
<feature type="transmembrane region" description="Helical" evidence="14">
    <location>
        <begin position="174"/>
        <end position="197"/>
    </location>
</feature>
<evidence type="ECO:0000256" key="6">
    <source>
        <dbReference type="ARBA" id="ARBA00022679"/>
    </source>
</evidence>
<dbReference type="SMART" id="SM00387">
    <property type="entry name" value="HATPase_c"/>
    <property type="match status" value="1"/>
</dbReference>
<keyword evidence="6" id="KW-0808">Transferase</keyword>
<dbReference type="Gene3D" id="6.10.340.10">
    <property type="match status" value="1"/>
</dbReference>
<evidence type="ECO:0000256" key="12">
    <source>
        <dbReference type="ARBA" id="ARBA00023012"/>
    </source>
</evidence>
<dbReference type="AlphaFoldDB" id="A0A7C3IIF1"/>
<keyword evidence="5" id="KW-0597">Phosphoprotein</keyword>
<evidence type="ECO:0000256" key="1">
    <source>
        <dbReference type="ARBA" id="ARBA00000085"/>
    </source>
</evidence>
<evidence type="ECO:0000256" key="9">
    <source>
        <dbReference type="ARBA" id="ARBA00022777"/>
    </source>
</evidence>
<dbReference type="InterPro" id="IPR010559">
    <property type="entry name" value="Sig_transdc_His_kin_internal"/>
</dbReference>
<dbReference type="Pfam" id="PF06580">
    <property type="entry name" value="His_kinase"/>
    <property type="match status" value="1"/>
</dbReference>
<dbReference type="InterPro" id="IPR003660">
    <property type="entry name" value="HAMP_dom"/>
</dbReference>
<protein>
    <recommendedName>
        <fullName evidence="3">histidine kinase</fullName>
        <ecNumber evidence="3">2.7.13.3</ecNumber>
    </recommendedName>
</protein>
<dbReference type="PANTHER" id="PTHR34220:SF11">
    <property type="entry name" value="SENSOR PROTEIN KINASE HPTS"/>
    <property type="match status" value="1"/>
</dbReference>
<evidence type="ECO:0000256" key="10">
    <source>
        <dbReference type="ARBA" id="ARBA00022840"/>
    </source>
</evidence>
<reference evidence="17" key="1">
    <citation type="journal article" date="2020" name="mSystems">
        <title>Genome- and Community-Level Interaction Insights into Carbon Utilization and Element Cycling Functions of Hydrothermarchaeota in Hydrothermal Sediment.</title>
        <authorList>
            <person name="Zhou Z."/>
            <person name="Liu Y."/>
            <person name="Xu W."/>
            <person name="Pan J."/>
            <person name="Luo Z.H."/>
            <person name="Li M."/>
        </authorList>
    </citation>
    <scope>NUCLEOTIDE SEQUENCE [LARGE SCALE GENOMIC DNA]</scope>
    <source>
        <strain evidence="17">SpSt-503</strain>
    </source>
</reference>
<dbReference type="SUPFAM" id="SSF55874">
    <property type="entry name" value="ATPase domain of HSP90 chaperone/DNA topoisomerase II/histidine kinase"/>
    <property type="match status" value="1"/>
</dbReference>
<comment type="catalytic activity">
    <reaction evidence="1">
        <text>ATP + protein L-histidine = ADP + protein N-phospho-L-histidine.</text>
        <dbReference type="EC" id="2.7.13.3"/>
    </reaction>
</comment>
<keyword evidence="13 14" id="KW-0472">Membrane</keyword>
<evidence type="ECO:0000256" key="13">
    <source>
        <dbReference type="ARBA" id="ARBA00023136"/>
    </source>
</evidence>
<evidence type="ECO:0000256" key="8">
    <source>
        <dbReference type="ARBA" id="ARBA00022741"/>
    </source>
</evidence>
<dbReference type="GO" id="GO:0005524">
    <property type="term" value="F:ATP binding"/>
    <property type="evidence" value="ECO:0007669"/>
    <property type="project" value="UniProtKB-KW"/>
</dbReference>
<dbReference type="PANTHER" id="PTHR34220">
    <property type="entry name" value="SENSOR HISTIDINE KINASE YPDA"/>
    <property type="match status" value="1"/>
</dbReference>